<sequence length="833" mass="92680">MSDYQSSELVFEEAASTTEATPVGALVVGERTDLHVGDYVGFQRIAPTKDWKLSLGKVLGFPSMRTVKVALFDAVNETSVTLDPASELEVREKAQAENKMDIWHNREALREDLAQAHAKEKAATQRLFSAREKTSARQVSIGDRVTKSLERLDKARRDLQTIPPKEWRDLRNPCLPPDEVIGMMRSVMLIIYEDSVTVWEEVQEVIRRSDFMDRVMSWDCTATPMSLSRRKKIVALCAGEDVGGVYQKKRRRSGSRTLTSTGPLVVSAKSSNASNVAVLDECMRAWINAQMACSEAAREQEVTINKCFAEQQEQRVLLREINDMRVGISAMEVQMLEMKNAILGIDTAPKPIMPLDAYPTDTVFFKRTYPDPESRYVQEVILRDAIIINFGPLTTEDADGYVRLTATQADYLRNAVIAANVRHDAEEMEELLARKEREEQEMAELKARILELRSKSSLSAEEEEELEQLEKLYADAERRHLATLSRIADLYACGRGAREITLAIKRPEFCYTRLHCKMSGDWGMILNNSERYTEMVAAFCEDVSDMLNIPASYVLDIDASSGSLLIDFTVKHNGDRDDEELQNLINQGCFPALSMFYEKVTFKKTSPLNTSQQQEAYEQEQRLAVPVPISGMGLKQTLADYYNADGSLDECFSDEVRASPYYCRASITIPPLREDFDEKMVRGPFEQHAEDAGGEPGTPMKPHPSKPIAEAYQSKEEDGSAGVTQVTSGLTETGDTVQDMESEPPTEARDRTTTLAEEMPPALEGAAVSAPGEDVEWDAANVRASSQEAAATAGNQVDSARRRSKASSTATSSTSSSTSKKKSSKAPSSKRSP</sequence>
<comment type="caution">
    <text evidence="4">The sequence shown here is derived from an EMBL/GenBank/DDBJ whole genome shotgun (WGS) entry which is preliminary data.</text>
</comment>
<dbReference type="InterPro" id="IPR056614">
    <property type="entry name" value="FAZ1_cons"/>
</dbReference>
<reference evidence="5" key="1">
    <citation type="journal article" date="2021" name="Microbiol. Resour. Announc.">
        <title>LGAAP: Leishmaniinae Genome Assembly and Annotation Pipeline.</title>
        <authorList>
            <person name="Almutairi H."/>
            <person name="Urbaniak M.D."/>
            <person name="Bates M.D."/>
            <person name="Jariyapan N."/>
            <person name="Kwakye-Nuako G."/>
            <person name="Thomaz-Soccol V."/>
            <person name="Al-Salem W.S."/>
            <person name="Dillon R.J."/>
            <person name="Bates P.A."/>
            <person name="Gatherer D."/>
        </authorList>
    </citation>
    <scope>NUCLEOTIDE SEQUENCE [LARGE SCALE GENOMIC DNA]</scope>
</reference>
<dbReference type="Pfam" id="PF23398">
    <property type="entry name" value="FAZ1_cons"/>
    <property type="match status" value="1"/>
</dbReference>
<evidence type="ECO:0000256" key="1">
    <source>
        <dbReference type="SAM" id="Coils"/>
    </source>
</evidence>
<feature type="compositionally biased region" description="Polar residues" evidence="2">
    <location>
        <begin position="783"/>
        <end position="798"/>
    </location>
</feature>
<feature type="region of interest" description="Disordered" evidence="2">
    <location>
        <begin position="688"/>
        <end position="707"/>
    </location>
</feature>
<evidence type="ECO:0000313" key="4">
    <source>
        <dbReference type="EMBL" id="KAG5476223.1"/>
    </source>
</evidence>
<feature type="coiled-coil region" evidence="1">
    <location>
        <begin position="418"/>
        <end position="486"/>
    </location>
</feature>
<dbReference type="AlphaFoldDB" id="A0A836H722"/>
<evidence type="ECO:0000259" key="3">
    <source>
        <dbReference type="Pfam" id="PF23398"/>
    </source>
</evidence>
<name>A0A836H722_9TRYP</name>
<keyword evidence="5" id="KW-1185">Reference proteome</keyword>
<dbReference type="RefSeq" id="XP_067062456.1">
    <property type="nucleotide sequence ID" value="XM_067207153.1"/>
</dbReference>
<accession>A0A836H722</accession>
<feature type="domain" description="Flagellar attachment zone protein 1 conserved" evidence="3">
    <location>
        <begin position="511"/>
        <end position="599"/>
    </location>
</feature>
<protein>
    <recommendedName>
        <fullName evidence="3">Flagellar attachment zone protein 1 conserved domain-containing protein</fullName>
    </recommendedName>
</protein>
<dbReference type="GeneID" id="92361087"/>
<feature type="compositionally biased region" description="Polar residues" evidence="2">
    <location>
        <begin position="722"/>
        <end position="736"/>
    </location>
</feature>
<feature type="compositionally biased region" description="Low complexity" evidence="2">
    <location>
        <begin position="806"/>
        <end position="818"/>
    </location>
</feature>
<proteinExistence type="predicted"/>
<dbReference type="EMBL" id="JAFHLR010000026">
    <property type="protein sequence ID" value="KAG5476223.1"/>
    <property type="molecule type" value="Genomic_DNA"/>
</dbReference>
<keyword evidence="1" id="KW-0175">Coiled coil</keyword>
<evidence type="ECO:0000313" key="5">
    <source>
        <dbReference type="Proteomes" id="UP000674143"/>
    </source>
</evidence>
<organism evidence="4 5">
    <name type="scientific">Leishmania orientalis</name>
    <dbReference type="NCBI Taxonomy" id="2249476"/>
    <lineage>
        <taxon>Eukaryota</taxon>
        <taxon>Discoba</taxon>
        <taxon>Euglenozoa</taxon>
        <taxon>Kinetoplastea</taxon>
        <taxon>Metakinetoplastina</taxon>
        <taxon>Trypanosomatida</taxon>
        <taxon>Trypanosomatidae</taxon>
        <taxon>Leishmaniinae</taxon>
        <taxon>Leishmania</taxon>
    </lineage>
</organism>
<dbReference type="Proteomes" id="UP000674143">
    <property type="component" value="Unassembled WGS sequence"/>
</dbReference>
<gene>
    <name evidence="4" type="ORF">LSCM4_05202</name>
</gene>
<reference evidence="5" key="2">
    <citation type="journal article" date="2021" name="Sci. Data">
        <title>Chromosome-scale genome sequencing, assembly and annotation of six genomes from subfamily Leishmaniinae.</title>
        <authorList>
            <person name="Almutairi H."/>
            <person name="Urbaniak M.D."/>
            <person name="Bates M.D."/>
            <person name="Jariyapan N."/>
            <person name="Kwakye-Nuako G."/>
            <person name="Thomaz Soccol V."/>
            <person name="Al-Salem W.S."/>
            <person name="Dillon R.J."/>
            <person name="Bates P.A."/>
            <person name="Gatherer D."/>
        </authorList>
    </citation>
    <scope>NUCLEOTIDE SEQUENCE [LARGE SCALE GENOMIC DNA]</scope>
</reference>
<dbReference type="KEGG" id="loi:92361087"/>
<evidence type="ECO:0000256" key="2">
    <source>
        <dbReference type="SAM" id="MobiDB-lite"/>
    </source>
</evidence>
<dbReference type="SMR" id="A0A836H722"/>
<feature type="region of interest" description="Disordered" evidence="2">
    <location>
        <begin position="712"/>
        <end position="833"/>
    </location>
</feature>
<dbReference type="Gene3D" id="1.20.920.20">
    <property type="match status" value="1"/>
</dbReference>